<evidence type="ECO:0000313" key="4">
    <source>
        <dbReference type="Proteomes" id="UP000823388"/>
    </source>
</evidence>
<feature type="domain" description="F-box" evidence="1">
    <location>
        <begin position="16"/>
        <end position="48"/>
    </location>
</feature>
<dbReference type="PANTHER" id="PTHR35545:SF28">
    <property type="entry name" value="OS07G0645701 PROTEIN"/>
    <property type="match status" value="1"/>
</dbReference>
<dbReference type="Pfam" id="PF00646">
    <property type="entry name" value="F-box"/>
    <property type="match status" value="1"/>
</dbReference>
<name>A0A8T0VWC0_PANVG</name>
<sequence>MAPDTGHTHEVEDDMISKLNDDVLLSILENVNLATSMRASVLSKRWRCLPWLLTQLSIDIKDFLHEPYADPKLDDHIDKAMSSLTEAVRIMLAPTHRKSIITRLCILFFVTSGYSSKIGHLVNEAIENEMVKDVELASGLEMMPGDISDEDMVKHADSVNSFFGNYSNIYCCLTSLSLYNASFAESDLHNILANMCTQLHYLYLYHCDTGYDSLFKINAPNSKLNVLEFSYCSFDRVDLICLPKLKQLICGFWLSRYLPLTLGDVPCLKEVEIYAATTHHEPFKLSELLCGTTCIDSLTLDFYGRKIWLQPEQGQLRSAFRNLRELRLHDIFVGFGLMWTTALLEAAPSIEILKVEVYDHRCEDEEKKKQIYGERTNAPWQVSDTAHPQHPSLKELQLFGFNATEQHMAFIGAIMERASNLQIVLLKEQYCDYCNAISTTFGECGFPKNEGEQELVVDNIRNRFSFRAQIIFSGHKLCSD</sequence>
<dbReference type="OrthoDB" id="664997at2759"/>
<dbReference type="InterPro" id="IPR032675">
    <property type="entry name" value="LRR_dom_sf"/>
</dbReference>
<evidence type="ECO:0000259" key="1">
    <source>
        <dbReference type="Pfam" id="PF00646"/>
    </source>
</evidence>
<dbReference type="EMBL" id="CM029040">
    <property type="protein sequence ID" value="KAG2638767.1"/>
    <property type="molecule type" value="Genomic_DNA"/>
</dbReference>
<dbReference type="SUPFAM" id="SSF52047">
    <property type="entry name" value="RNI-like"/>
    <property type="match status" value="1"/>
</dbReference>
<dbReference type="PANTHER" id="PTHR35545">
    <property type="entry name" value="F-BOX DOMAIN-CONTAINING PROTEIN"/>
    <property type="match status" value="1"/>
</dbReference>
<dbReference type="SUPFAM" id="SSF81383">
    <property type="entry name" value="F-box domain"/>
    <property type="match status" value="1"/>
</dbReference>
<keyword evidence="4" id="KW-1185">Reference proteome</keyword>
<reference evidence="3" key="1">
    <citation type="submission" date="2020-05" db="EMBL/GenBank/DDBJ databases">
        <title>WGS assembly of Panicum virgatum.</title>
        <authorList>
            <person name="Lovell J.T."/>
            <person name="Jenkins J."/>
            <person name="Shu S."/>
            <person name="Juenger T.E."/>
            <person name="Schmutz J."/>
        </authorList>
    </citation>
    <scope>NUCLEOTIDE SEQUENCE</scope>
    <source>
        <strain evidence="3">AP13</strain>
    </source>
</reference>
<evidence type="ECO:0008006" key="5">
    <source>
        <dbReference type="Google" id="ProtNLM"/>
    </source>
</evidence>
<protein>
    <recommendedName>
        <fullName evidence="5">F-box domain-containing protein</fullName>
    </recommendedName>
</protein>
<dbReference type="AlphaFoldDB" id="A0A8T0VWC0"/>
<evidence type="ECO:0000313" key="3">
    <source>
        <dbReference type="EMBL" id="KAG2638767.1"/>
    </source>
</evidence>
<dbReference type="InterPro" id="IPR055357">
    <property type="entry name" value="LRR_At1g61320_AtMIF1"/>
</dbReference>
<organism evidence="3 4">
    <name type="scientific">Panicum virgatum</name>
    <name type="common">Blackwell switchgrass</name>
    <dbReference type="NCBI Taxonomy" id="38727"/>
    <lineage>
        <taxon>Eukaryota</taxon>
        <taxon>Viridiplantae</taxon>
        <taxon>Streptophyta</taxon>
        <taxon>Embryophyta</taxon>
        <taxon>Tracheophyta</taxon>
        <taxon>Spermatophyta</taxon>
        <taxon>Magnoliopsida</taxon>
        <taxon>Liliopsida</taxon>
        <taxon>Poales</taxon>
        <taxon>Poaceae</taxon>
        <taxon>PACMAD clade</taxon>
        <taxon>Panicoideae</taxon>
        <taxon>Panicodae</taxon>
        <taxon>Paniceae</taxon>
        <taxon>Panicinae</taxon>
        <taxon>Panicum</taxon>
        <taxon>Panicum sect. Hiantes</taxon>
    </lineage>
</organism>
<dbReference type="Pfam" id="PF23622">
    <property type="entry name" value="LRR_At1g61320_AtMIF1"/>
    <property type="match status" value="1"/>
</dbReference>
<dbReference type="Gene3D" id="3.80.10.10">
    <property type="entry name" value="Ribonuclease Inhibitor"/>
    <property type="match status" value="1"/>
</dbReference>
<dbReference type="InterPro" id="IPR036047">
    <property type="entry name" value="F-box-like_dom_sf"/>
</dbReference>
<dbReference type="InterPro" id="IPR001810">
    <property type="entry name" value="F-box_dom"/>
</dbReference>
<accession>A0A8T0VWC0</accession>
<evidence type="ECO:0000259" key="2">
    <source>
        <dbReference type="Pfam" id="PF23622"/>
    </source>
</evidence>
<dbReference type="Proteomes" id="UP000823388">
    <property type="component" value="Chromosome 2N"/>
</dbReference>
<gene>
    <name evidence="3" type="ORF">PVAP13_2NG642100</name>
</gene>
<comment type="caution">
    <text evidence="3">The sequence shown here is derived from an EMBL/GenBank/DDBJ whole genome shotgun (WGS) entry which is preliminary data.</text>
</comment>
<proteinExistence type="predicted"/>
<feature type="domain" description="At1g61320/AtMIF1 LRR" evidence="2">
    <location>
        <begin position="171"/>
        <end position="444"/>
    </location>
</feature>